<reference evidence="4" key="1">
    <citation type="submission" date="2020-11" db="EMBL/GenBank/DDBJ databases">
        <title>Adaptations for nitrogen fixation in a non-lichenized fungal sporocarp promotes dispersal by wood-feeding termites.</title>
        <authorList>
            <consortium name="DOE Joint Genome Institute"/>
            <person name="Koch R.A."/>
            <person name="Yoon G."/>
            <person name="Arayal U."/>
            <person name="Lail K."/>
            <person name="Amirebrahimi M."/>
            <person name="Labutti K."/>
            <person name="Lipzen A."/>
            <person name="Riley R."/>
            <person name="Barry K."/>
            <person name="Henrissat B."/>
            <person name="Grigoriev I.V."/>
            <person name="Herr J.R."/>
            <person name="Aime M.C."/>
        </authorList>
    </citation>
    <scope>NUCLEOTIDE SEQUENCE</scope>
    <source>
        <strain evidence="4">MCA 3950</strain>
    </source>
</reference>
<dbReference type="AlphaFoldDB" id="A0A9P7VRS4"/>
<keyword evidence="3" id="KW-0732">Signal</keyword>
<keyword evidence="5" id="KW-1185">Reference proteome</keyword>
<gene>
    <name evidence="4" type="ORF">BT62DRAFT_932621</name>
</gene>
<evidence type="ECO:0000256" key="1">
    <source>
        <dbReference type="SAM" id="MobiDB-lite"/>
    </source>
</evidence>
<evidence type="ECO:0000256" key="2">
    <source>
        <dbReference type="SAM" id="Phobius"/>
    </source>
</evidence>
<feature type="chain" id="PRO_5040436782" evidence="3">
    <location>
        <begin position="24"/>
        <end position="320"/>
    </location>
</feature>
<accession>A0A9P7VRS4</accession>
<keyword evidence="2" id="KW-0812">Transmembrane</keyword>
<organism evidence="4 5">
    <name type="scientific">Guyanagaster necrorhizus</name>
    <dbReference type="NCBI Taxonomy" id="856835"/>
    <lineage>
        <taxon>Eukaryota</taxon>
        <taxon>Fungi</taxon>
        <taxon>Dikarya</taxon>
        <taxon>Basidiomycota</taxon>
        <taxon>Agaricomycotina</taxon>
        <taxon>Agaricomycetes</taxon>
        <taxon>Agaricomycetidae</taxon>
        <taxon>Agaricales</taxon>
        <taxon>Marasmiineae</taxon>
        <taxon>Physalacriaceae</taxon>
        <taxon>Guyanagaster</taxon>
    </lineage>
</organism>
<protein>
    <submittedName>
        <fullName evidence="4">Uncharacterized protein</fullName>
    </submittedName>
</protein>
<dbReference type="EMBL" id="MU250536">
    <property type="protein sequence ID" value="KAG7445525.1"/>
    <property type="molecule type" value="Genomic_DNA"/>
</dbReference>
<name>A0A9P7VRS4_9AGAR</name>
<proteinExistence type="predicted"/>
<dbReference type="GeneID" id="66108687"/>
<keyword evidence="2" id="KW-1133">Transmembrane helix</keyword>
<feature type="signal peptide" evidence="3">
    <location>
        <begin position="1"/>
        <end position="23"/>
    </location>
</feature>
<feature type="transmembrane region" description="Helical" evidence="2">
    <location>
        <begin position="234"/>
        <end position="258"/>
    </location>
</feature>
<feature type="compositionally biased region" description="Basic and acidic residues" evidence="1">
    <location>
        <begin position="301"/>
        <end position="312"/>
    </location>
</feature>
<evidence type="ECO:0000256" key="3">
    <source>
        <dbReference type="SAM" id="SignalP"/>
    </source>
</evidence>
<dbReference type="OrthoDB" id="2757214at2759"/>
<keyword evidence="2" id="KW-0472">Membrane</keyword>
<sequence>MDAISCFLKILFGLSFVVPYLLAQDITQCSDSGSDWYTSVVGETPCRTYERLRQICNSDYTLGALNPNTPPDTCDDQVAECCCNSIAFGLSMLCLTCQQGVDSSGNGINAPSGTYQRYLTRKSKLCTPNTNQSFTVDIQAAVCNNDLKIHDDFYNAVFWSSGAWFYTWSRERMELTNAEDGNNSFTHCASTTLNVTSSTSQPQRMPSTVDSTATSTSVLSTSAGTRESSISTGAIAGIVTGCIAFTGAIMAFLLWLLWYHPRQAAVKDSGTSPPPFLIRSVSDDASFRYENSLYSAMSESSEGKSQGEKGERALSSLYAG</sequence>
<evidence type="ECO:0000313" key="5">
    <source>
        <dbReference type="Proteomes" id="UP000812287"/>
    </source>
</evidence>
<evidence type="ECO:0000313" key="4">
    <source>
        <dbReference type="EMBL" id="KAG7445525.1"/>
    </source>
</evidence>
<dbReference type="RefSeq" id="XP_043039025.1">
    <property type="nucleotide sequence ID" value="XM_043186390.1"/>
</dbReference>
<feature type="region of interest" description="Disordered" evidence="1">
    <location>
        <begin position="296"/>
        <end position="320"/>
    </location>
</feature>
<comment type="caution">
    <text evidence="4">The sequence shown here is derived from an EMBL/GenBank/DDBJ whole genome shotgun (WGS) entry which is preliminary data.</text>
</comment>
<dbReference type="Proteomes" id="UP000812287">
    <property type="component" value="Unassembled WGS sequence"/>
</dbReference>